<dbReference type="PANTHER" id="PTHR11640:SF31">
    <property type="entry name" value="IRREGULAR CHIASM C-ROUGHEST PROTEIN-RELATED"/>
    <property type="match status" value="1"/>
</dbReference>
<sequence>MLLLSFSPFADKPEIVCPSQYSAVEEKSTLDRIPCVFNGNPPPNVVWYQEGRQVNASAPLARTDLGQYVITITNDIGSTNSTVHITMEYAPKFDCIDQYEVKENENHNLPVTCTVDANPSSKITWFKGQQEVDIPQSLTRENRGEYTLVTNNTHGEASHKLVIDVLCKSCFYLSSMLLLDYFTNV</sequence>
<evidence type="ECO:0000256" key="5">
    <source>
        <dbReference type="ARBA" id="ARBA00023319"/>
    </source>
</evidence>
<dbReference type="GO" id="GO:0050839">
    <property type="term" value="F:cell adhesion molecule binding"/>
    <property type="evidence" value="ECO:0007669"/>
    <property type="project" value="TreeGrafter"/>
</dbReference>
<dbReference type="PROSITE" id="PS50835">
    <property type="entry name" value="IG_LIKE"/>
    <property type="match status" value="1"/>
</dbReference>
<reference evidence="7" key="3">
    <citation type="submission" date="2025-09" db="UniProtKB">
        <authorList>
            <consortium name="Ensembl"/>
        </authorList>
    </citation>
    <scope>IDENTIFICATION</scope>
</reference>
<dbReference type="AlphaFoldDB" id="A0A4W5LN07"/>
<dbReference type="GO" id="GO:0005886">
    <property type="term" value="C:plasma membrane"/>
    <property type="evidence" value="ECO:0007669"/>
    <property type="project" value="TreeGrafter"/>
</dbReference>
<reference evidence="7" key="2">
    <citation type="submission" date="2025-08" db="UniProtKB">
        <authorList>
            <consortium name="Ensembl"/>
        </authorList>
    </citation>
    <scope>IDENTIFICATION</scope>
</reference>
<dbReference type="GO" id="GO:0005911">
    <property type="term" value="C:cell-cell junction"/>
    <property type="evidence" value="ECO:0007669"/>
    <property type="project" value="TreeGrafter"/>
</dbReference>
<name>A0A4W5LN07_9TELE</name>
<dbReference type="GO" id="GO:0098609">
    <property type="term" value="P:cell-cell adhesion"/>
    <property type="evidence" value="ECO:0007669"/>
    <property type="project" value="TreeGrafter"/>
</dbReference>
<evidence type="ECO:0000313" key="8">
    <source>
        <dbReference type="Proteomes" id="UP000314982"/>
    </source>
</evidence>
<dbReference type="InterPro" id="IPR051275">
    <property type="entry name" value="Cell_adhesion_signaling"/>
</dbReference>
<dbReference type="InterPro" id="IPR036179">
    <property type="entry name" value="Ig-like_dom_sf"/>
</dbReference>
<evidence type="ECO:0000259" key="6">
    <source>
        <dbReference type="PROSITE" id="PS50835"/>
    </source>
</evidence>
<dbReference type="Pfam" id="PF13927">
    <property type="entry name" value="Ig_3"/>
    <property type="match status" value="1"/>
</dbReference>
<proteinExistence type="predicted"/>
<organism evidence="7 8">
    <name type="scientific">Hucho hucho</name>
    <name type="common">huchen</name>
    <dbReference type="NCBI Taxonomy" id="62062"/>
    <lineage>
        <taxon>Eukaryota</taxon>
        <taxon>Metazoa</taxon>
        <taxon>Chordata</taxon>
        <taxon>Craniata</taxon>
        <taxon>Vertebrata</taxon>
        <taxon>Euteleostomi</taxon>
        <taxon>Actinopterygii</taxon>
        <taxon>Neopterygii</taxon>
        <taxon>Teleostei</taxon>
        <taxon>Protacanthopterygii</taxon>
        <taxon>Salmoniformes</taxon>
        <taxon>Salmonidae</taxon>
        <taxon>Salmoninae</taxon>
        <taxon>Hucho</taxon>
    </lineage>
</organism>
<protein>
    <recommendedName>
        <fullName evidence="6">Ig-like domain-containing protein</fullName>
    </recommendedName>
</protein>
<keyword evidence="8" id="KW-1185">Reference proteome</keyword>
<reference evidence="8" key="1">
    <citation type="submission" date="2018-06" db="EMBL/GenBank/DDBJ databases">
        <title>Genome assembly of Danube salmon.</title>
        <authorList>
            <person name="Macqueen D.J."/>
            <person name="Gundappa M.K."/>
        </authorList>
    </citation>
    <scope>NUCLEOTIDE SEQUENCE [LARGE SCALE GENOMIC DNA]</scope>
</reference>
<evidence type="ECO:0000256" key="3">
    <source>
        <dbReference type="ARBA" id="ARBA00023157"/>
    </source>
</evidence>
<dbReference type="InterPro" id="IPR007110">
    <property type="entry name" value="Ig-like_dom"/>
</dbReference>
<accession>A0A4W5LN07</accession>
<dbReference type="Proteomes" id="UP000314982">
    <property type="component" value="Unassembled WGS sequence"/>
</dbReference>
<keyword evidence="3" id="KW-1015">Disulfide bond</keyword>
<dbReference type="SUPFAM" id="SSF48726">
    <property type="entry name" value="Immunoglobulin"/>
    <property type="match status" value="1"/>
</dbReference>
<evidence type="ECO:0000256" key="1">
    <source>
        <dbReference type="ARBA" id="ARBA00004479"/>
    </source>
</evidence>
<dbReference type="PANTHER" id="PTHR11640">
    <property type="entry name" value="NEPHRIN"/>
    <property type="match status" value="1"/>
</dbReference>
<dbReference type="GeneTree" id="ENSGT00970000195776"/>
<dbReference type="Gene3D" id="2.60.40.10">
    <property type="entry name" value="Immunoglobulins"/>
    <property type="match status" value="2"/>
</dbReference>
<dbReference type="STRING" id="62062.ENSHHUP00000027144"/>
<keyword evidence="4" id="KW-0325">Glycoprotein</keyword>
<feature type="domain" description="Ig-like" evidence="6">
    <location>
        <begin position="13"/>
        <end position="112"/>
    </location>
</feature>
<comment type="subcellular location">
    <subcellularLocation>
        <location evidence="1">Membrane</location>
        <topology evidence="1">Single-pass type I membrane protein</topology>
    </subcellularLocation>
</comment>
<evidence type="ECO:0000313" key="7">
    <source>
        <dbReference type="Ensembl" id="ENSHHUP00000027144.1"/>
    </source>
</evidence>
<keyword evidence="2" id="KW-0472">Membrane</keyword>
<dbReference type="Ensembl" id="ENSHHUT00000028221.1">
    <property type="protein sequence ID" value="ENSHHUP00000027144.1"/>
    <property type="gene ID" value="ENSHHUG00000017209.1"/>
</dbReference>
<dbReference type="InterPro" id="IPR013783">
    <property type="entry name" value="Ig-like_fold"/>
</dbReference>
<evidence type="ECO:0000256" key="2">
    <source>
        <dbReference type="ARBA" id="ARBA00023136"/>
    </source>
</evidence>
<evidence type="ECO:0000256" key="4">
    <source>
        <dbReference type="ARBA" id="ARBA00023180"/>
    </source>
</evidence>
<keyword evidence="5" id="KW-0393">Immunoglobulin domain</keyword>